<keyword evidence="3" id="KW-1185">Reference proteome</keyword>
<evidence type="ECO:0000256" key="1">
    <source>
        <dbReference type="SAM" id="MobiDB-lite"/>
    </source>
</evidence>
<organism evidence="2 3">
    <name type="scientific">Fimbriiglobus ruber</name>
    <dbReference type="NCBI Taxonomy" id="1908690"/>
    <lineage>
        <taxon>Bacteria</taxon>
        <taxon>Pseudomonadati</taxon>
        <taxon>Planctomycetota</taxon>
        <taxon>Planctomycetia</taxon>
        <taxon>Gemmatales</taxon>
        <taxon>Gemmataceae</taxon>
        <taxon>Fimbriiglobus</taxon>
    </lineage>
</organism>
<gene>
    <name evidence="2" type="ORF">FRUB_05108</name>
</gene>
<protein>
    <recommendedName>
        <fullName evidence="4">Carboxypeptidase regulatory-like domain-containing protein</fullName>
    </recommendedName>
</protein>
<name>A0A225DSL9_9BACT</name>
<sequence>MKGRILAKGAPVGHAKLFLVPVGREDPEALRPRATTSSDGSFVISTYASGDGAPVGEYAVGITWRGPHNQASAKDANPAIGAEESGKDFGKDEGRFDLFKNRYRDPKSSGIKIKVDAAPTVVPDIDLK</sequence>
<evidence type="ECO:0000313" key="3">
    <source>
        <dbReference type="Proteomes" id="UP000214646"/>
    </source>
</evidence>
<evidence type="ECO:0008006" key="4">
    <source>
        <dbReference type="Google" id="ProtNLM"/>
    </source>
</evidence>
<proteinExistence type="predicted"/>
<comment type="caution">
    <text evidence="2">The sequence shown here is derived from an EMBL/GenBank/DDBJ whole genome shotgun (WGS) entry which is preliminary data.</text>
</comment>
<accession>A0A225DSL9</accession>
<dbReference type="Proteomes" id="UP000214646">
    <property type="component" value="Unassembled WGS sequence"/>
</dbReference>
<feature type="region of interest" description="Disordered" evidence="1">
    <location>
        <begin position="69"/>
        <end position="91"/>
    </location>
</feature>
<dbReference type="EMBL" id="NIDE01000008">
    <property type="protein sequence ID" value="OWK40189.1"/>
    <property type="molecule type" value="Genomic_DNA"/>
</dbReference>
<dbReference type="AlphaFoldDB" id="A0A225DSL9"/>
<reference evidence="3" key="1">
    <citation type="submission" date="2017-06" db="EMBL/GenBank/DDBJ databases">
        <title>Genome analysis of Fimbriiglobus ruber SP5, the first member of the order Planctomycetales with confirmed chitinolytic capability.</title>
        <authorList>
            <person name="Ravin N.V."/>
            <person name="Rakitin A.L."/>
            <person name="Ivanova A.A."/>
            <person name="Beletsky A.V."/>
            <person name="Kulichevskaya I.S."/>
            <person name="Mardanov A.V."/>
            <person name="Dedysh S.N."/>
        </authorList>
    </citation>
    <scope>NUCLEOTIDE SEQUENCE [LARGE SCALE GENOMIC DNA]</scope>
    <source>
        <strain evidence="3">SP5</strain>
    </source>
</reference>
<evidence type="ECO:0000313" key="2">
    <source>
        <dbReference type="EMBL" id="OWK40189.1"/>
    </source>
</evidence>